<evidence type="ECO:0008006" key="4">
    <source>
        <dbReference type="Google" id="ProtNLM"/>
    </source>
</evidence>
<sequence length="109" mass="11468">MDMLKNITGGGNKDATNTQNTQTTTSNTQSSSGGGLMDKLHGMAGGGPQSEKNEDALDKGVDWVQENVLGQGPQNNENAVEQAKDEQISDFIRGQYKGATGKDVPVADK</sequence>
<comment type="caution">
    <text evidence="2">The sequence shown here is derived from an EMBL/GenBank/DDBJ whole genome shotgun (WGS) entry which is preliminary data.</text>
</comment>
<dbReference type="AlphaFoldDB" id="A0AAN6WIK6"/>
<evidence type="ECO:0000313" key="3">
    <source>
        <dbReference type="Proteomes" id="UP001302126"/>
    </source>
</evidence>
<accession>A0AAN6WIK6</accession>
<evidence type="ECO:0000256" key="1">
    <source>
        <dbReference type="SAM" id="MobiDB-lite"/>
    </source>
</evidence>
<feature type="region of interest" description="Disordered" evidence="1">
    <location>
        <begin position="1"/>
        <end position="84"/>
    </location>
</feature>
<organism evidence="2 3">
    <name type="scientific">Podospora australis</name>
    <dbReference type="NCBI Taxonomy" id="1536484"/>
    <lineage>
        <taxon>Eukaryota</taxon>
        <taxon>Fungi</taxon>
        <taxon>Dikarya</taxon>
        <taxon>Ascomycota</taxon>
        <taxon>Pezizomycotina</taxon>
        <taxon>Sordariomycetes</taxon>
        <taxon>Sordariomycetidae</taxon>
        <taxon>Sordariales</taxon>
        <taxon>Podosporaceae</taxon>
        <taxon>Podospora</taxon>
    </lineage>
</organism>
<protein>
    <recommendedName>
        <fullName evidence="4">DNA damage-responsive protein 48</fullName>
    </recommendedName>
</protein>
<gene>
    <name evidence="2" type="ORF">QBC35DRAFT_478962</name>
</gene>
<evidence type="ECO:0000313" key="2">
    <source>
        <dbReference type="EMBL" id="KAK4182565.1"/>
    </source>
</evidence>
<dbReference type="Proteomes" id="UP001302126">
    <property type="component" value="Unassembled WGS sequence"/>
</dbReference>
<dbReference type="PANTHER" id="PTHR40462">
    <property type="entry name" value="CHROMOSOME 1, WHOLE GENOME SHOTGUN SEQUENCE"/>
    <property type="match status" value="1"/>
</dbReference>
<keyword evidence="3" id="KW-1185">Reference proteome</keyword>
<name>A0AAN6WIK6_9PEZI</name>
<feature type="compositionally biased region" description="Low complexity" evidence="1">
    <location>
        <begin position="16"/>
        <end position="31"/>
    </location>
</feature>
<dbReference type="PANTHER" id="PTHR40462:SF1">
    <property type="entry name" value="EXPRESSED PROTEIN"/>
    <property type="match status" value="1"/>
</dbReference>
<reference evidence="2" key="2">
    <citation type="submission" date="2023-05" db="EMBL/GenBank/DDBJ databases">
        <authorList>
            <consortium name="Lawrence Berkeley National Laboratory"/>
            <person name="Steindorff A."/>
            <person name="Hensen N."/>
            <person name="Bonometti L."/>
            <person name="Westerberg I."/>
            <person name="Brannstrom I.O."/>
            <person name="Guillou S."/>
            <person name="Cros-Aarteil S."/>
            <person name="Calhoun S."/>
            <person name="Haridas S."/>
            <person name="Kuo A."/>
            <person name="Mondo S."/>
            <person name="Pangilinan J."/>
            <person name="Riley R."/>
            <person name="Labutti K."/>
            <person name="Andreopoulos B."/>
            <person name="Lipzen A."/>
            <person name="Chen C."/>
            <person name="Yanf M."/>
            <person name="Daum C."/>
            <person name="Ng V."/>
            <person name="Clum A."/>
            <person name="Ohm R."/>
            <person name="Martin F."/>
            <person name="Silar P."/>
            <person name="Natvig D."/>
            <person name="Lalanne C."/>
            <person name="Gautier V."/>
            <person name="Ament-Velasquez S.L."/>
            <person name="Kruys A."/>
            <person name="Hutchinson M.I."/>
            <person name="Powell A.J."/>
            <person name="Barry K."/>
            <person name="Miller A.N."/>
            <person name="Grigoriev I.V."/>
            <person name="Debuchy R."/>
            <person name="Gladieux P."/>
            <person name="Thoren M.H."/>
            <person name="Johannesson H."/>
        </authorList>
    </citation>
    <scope>NUCLEOTIDE SEQUENCE</scope>
    <source>
        <strain evidence="2">PSN309</strain>
    </source>
</reference>
<dbReference type="EMBL" id="MU864640">
    <property type="protein sequence ID" value="KAK4182565.1"/>
    <property type="molecule type" value="Genomic_DNA"/>
</dbReference>
<feature type="compositionally biased region" description="Basic and acidic residues" evidence="1">
    <location>
        <begin position="51"/>
        <end position="61"/>
    </location>
</feature>
<proteinExistence type="predicted"/>
<reference evidence="2" key="1">
    <citation type="journal article" date="2023" name="Mol. Phylogenet. Evol.">
        <title>Genome-scale phylogeny and comparative genomics of the fungal order Sordariales.</title>
        <authorList>
            <person name="Hensen N."/>
            <person name="Bonometti L."/>
            <person name="Westerberg I."/>
            <person name="Brannstrom I.O."/>
            <person name="Guillou S."/>
            <person name="Cros-Aarteil S."/>
            <person name="Calhoun S."/>
            <person name="Haridas S."/>
            <person name="Kuo A."/>
            <person name="Mondo S."/>
            <person name="Pangilinan J."/>
            <person name="Riley R."/>
            <person name="LaButti K."/>
            <person name="Andreopoulos B."/>
            <person name="Lipzen A."/>
            <person name="Chen C."/>
            <person name="Yan M."/>
            <person name="Daum C."/>
            <person name="Ng V."/>
            <person name="Clum A."/>
            <person name="Steindorff A."/>
            <person name="Ohm R.A."/>
            <person name="Martin F."/>
            <person name="Silar P."/>
            <person name="Natvig D.O."/>
            <person name="Lalanne C."/>
            <person name="Gautier V."/>
            <person name="Ament-Velasquez S.L."/>
            <person name="Kruys A."/>
            <person name="Hutchinson M.I."/>
            <person name="Powell A.J."/>
            <person name="Barry K."/>
            <person name="Miller A.N."/>
            <person name="Grigoriev I.V."/>
            <person name="Debuchy R."/>
            <person name="Gladieux P."/>
            <person name="Hiltunen Thoren M."/>
            <person name="Johannesson H."/>
        </authorList>
    </citation>
    <scope>NUCLEOTIDE SEQUENCE</scope>
    <source>
        <strain evidence="2">PSN309</strain>
    </source>
</reference>